<accession>A0A368GQS2</accession>
<dbReference type="Proteomes" id="UP000252519">
    <property type="component" value="Unassembled WGS sequence"/>
</dbReference>
<comment type="similarity">
    <text evidence="3">Belongs to the telombin family.</text>
</comment>
<evidence type="ECO:0000256" key="3">
    <source>
        <dbReference type="ARBA" id="ARBA00008442"/>
    </source>
</evidence>
<keyword evidence="10" id="KW-1185">Reference proteome</keyword>
<evidence type="ECO:0000256" key="4">
    <source>
        <dbReference type="ARBA" id="ARBA00022454"/>
    </source>
</evidence>
<evidence type="ECO:0000256" key="6">
    <source>
        <dbReference type="ARBA" id="ARBA00023125"/>
    </source>
</evidence>
<keyword evidence="6" id="KW-0238">DNA-binding</keyword>
<dbReference type="OrthoDB" id="5873579at2759"/>
<dbReference type="AlphaFoldDB" id="A0A368GQS2"/>
<dbReference type="SUPFAM" id="SSF50249">
    <property type="entry name" value="Nucleic acid-binding proteins"/>
    <property type="match status" value="1"/>
</dbReference>
<keyword evidence="7" id="KW-0539">Nucleus</keyword>
<comment type="subcellular location">
    <subcellularLocation>
        <location evidence="2">Chromosome</location>
        <location evidence="2">Telomere</location>
    </subcellularLocation>
    <subcellularLocation>
        <location evidence="1">Nucleus</location>
    </subcellularLocation>
</comment>
<gene>
    <name evidence="9" type="ORF">ANCCAN_08378</name>
</gene>
<reference evidence="9 10" key="1">
    <citation type="submission" date="2014-10" db="EMBL/GenBank/DDBJ databases">
        <title>Draft genome of the hookworm Ancylostoma caninum.</title>
        <authorList>
            <person name="Mitreva M."/>
        </authorList>
    </citation>
    <scope>NUCLEOTIDE SEQUENCE [LARGE SCALE GENOMIC DNA]</scope>
    <source>
        <strain evidence="9 10">Baltimore</strain>
    </source>
</reference>
<evidence type="ECO:0000256" key="7">
    <source>
        <dbReference type="ARBA" id="ARBA00023242"/>
    </source>
</evidence>
<evidence type="ECO:0000259" key="8">
    <source>
        <dbReference type="Pfam" id="PF16686"/>
    </source>
</evidence>
<keyword evidence="4" id="KW-0158">Chromosome</keyword>
<evidence type="ECO:0000313" key="9">
    <source>
        <dbReference type="EMBL" id="RCN45639.1"/>
    </source>
</evidence>
<dbReference type="Pfam" id="PF16686">
    <property type="entry name" value="POT1PC"/>
    <property type="match status" value="1"/>
</dbReference>
<evidence type="ECO:0000256" key="2">
    <source>
        <dbReference type="ARBA" id="ARBA00004574"/>
    </source>
</evidence>
<name>A0A368GQS2_ANCCA</name>
<dbReference type="GO" id="GO:0000781">
    <property type="term" value="C:chromosome, telomeric region"/>
    <property type="evidence" value="ECO:0007669"/>
    <property type="project" value="UniProtKB-SubCell"/>
</dbReference>
<protein>
    <recommendedName>
        <fullName evidence="8">Protection of telomeres protein 1 ssDNA-binding domain-containing protein</fullName>
    </recommendedName>
</protein>
<dbReference type="GO" id="GO:0005634">
    <property type="term" value="C:nucleus"/>
    <property type="evidence" value="ECO:0007669"/>
    <property type="project" value="UniProtKB-SubCell"/>
</dbReference>
<proteinExistence type="inferred from homology"/>
<keyword evidence="5" id="KW-0779">Telomere</keyword>
<dbReference type="EMBL" id="JOJR01000097">
    <property type="protein sequence ID" value="RCN45639.1"/>
    <property type="molecule type" value="Genomic_DNA"/>
</dbReference>
<evidence type="ECO:0000313" key="10">
    <source>
        <dbReference type="Proteomes" id="UP000252519"/>
    </source>
</evidence>
<evidence type="ECO:0000256" key="5">
    <source>
        <dbReference type="ARBA" id="ARBA00022895"/>
    </source>
</evidence>
<comment type="caution">
    <text evidence="9">The sequence shown here is derived from an EMBL/GenBank/DDBJ whole genome shotgun (WGS) entry which is preliminary data.</text>
</comment>
<evidence type="ECO:0000256" key="1">
    <source>
        <dbReference type="ARBA" id="ARBA00004123"/>
    </source>
</evidence>
<dbReference type="Gene3D" id="2.40.50.140">
    <property type="entry name" value="Nucleic acid-binding proteins"/>
    <property type="match status" value="1"/>
</dbReference>
<dbReference type="GO" id="GO:0043047">
    <property type="term" value="F:single-stranded telomeric DNA binding"/>
    <property type="evidence" value="ECO:0007669"/>
    <property type="project" value="InterPro"/>
</dbReference>
<feature type="domain" description="Protection of telomeres protein 1 ssDNA-binding" evidence="8">
    <location>
        <begin position="23"/>
        <end position="169"/>
    </location>
</feature>
<dbReference type="InterPro" id="IPR012340">
    <property type="entry name" value="NA-bd_OB-fold"/>
</dbReference>
<sequence length="280" mass="31585">MEQNSVLQSCIFNSSCLEQFYLKYFDWLVQVVSVRTGHSGTNSRRIHLLRVWDGHKVNSKKPRSNQVCTIINSIEEEFIVPPADQYSEIPGSYFFDVLLFGEWIQQAASLKSGAIVVLRNLHIFIANGYKMPILVMHEGTAYGRGIIKIQEEYLSQDHRCIKLKNDIRGAIEENKKVPTESEGQTKEVEDVPVFDERPEDSTEGMACNSFLSAEEPTSMCSTSLTCEPDAPAEQILLRNSSQALSLEDDNISEERLGQFLAYGWLCIFFCHASSVAVSIE</sequence>
<organism evidence="9 10">
    <name type="scientific">Ancylostoma caninum</name>
    <name type="common">Dog hookworm</name>
    <dbReference type="NCBI Taxonomy" id="29170"/>
    <lineage>
        <taxon>Eukaryota</taxon>
        <taxon>Metazoa</taxon>
        <taxon>Ecdysozoa</taxon>
        <taxon>Nematoda</taxon>
        <taxon>Chromadorea</taxon>
        <taxon>Rhabditida</taxon>
        <taxon>Rhabditina</taxon>
        <taxon>Rhabditomorpha</taxon>
        <taxon>Strongyloidea</taxon>
        <taxon>Ancylostomatidae</taxon>
        <taxon>Ancylostomatinae</taxon>
        <taxon>Ancylostoma</taxon>
    </lineage>
</organism>
<dbReference type="InterPro" id="IPR032042">
    <property type="entry name" value="POT1PC"/>
</dbReference>